<keyword evidence="2" id="KW-1185">Reference proteome</keyword>
<dbReference type="Proteomes" id="UP000294919">
    <property type="component" value="Unassembled WGS sequence"/>
</dbReference>
<dbReference type="EMBL" id="SLWV01000001">
    <property type="protein sequence ID" value="TCO79839.1"/>
    <property type="molecule type" value="Genomic_DNA"/>
</dbReference>
<reference evidence="1 2" key="1">
    <citation type="submission" date="2019-03" db="EMBL/GenBank/DDBJ databases">
        <title>Genomic Encyclopedia of Type Strains, Phase IV (KMG-IV): sequencing the most valuable type-strain genomes for metagenomic binning, comparative biology and taxonomic classification.</title>
        <authorList>
            <person name="Goeker M."/>
        </authorList>
    </citation>
    <scope>NUCLEOTIDE SEQUENCE [LARGE SCALE GENOMIC DNA]</scope>
    <source>
        <strain evidence="1 2">DSM 102940</strain>
    </source>
</reference>
<evidence type="ECO:0000313" key="2">
    <source>
        <dbReference type="Proteomes" id="UP000294919"/>
    </source>
</evidence>
<organism evidence="1 2">
    <name type="scientific">Marinisporobacter balticus</name>
    <dbReference type="NCBI Taxonomy" id="2018667"/>
    <lineage>
        <taxon>Bacteria</taxon>
        <taxon>Bacillati</taxon>
        <taxon>Bacillota</taxon>
        <taxon>Clostridia</taxon>
        <taxon>Peptostreptococcales</taxon>
        <taxon>Thermotaleaceae</taxon>
        <taxon>Marinisporobacter</taxon>
    </lineage>
</organism>
<name>A0A4R2L6W2_9FIRM</name>
<evidence type="ECO:0000313" key="1">
    <source>
        <dbReference type="EMBL" id="TCO79839.1"/>
    </source>
</evidence>
<comment type="caution">
    <text evidence="1">The sequence shown here is derived from an EMBL/GenBank/DDBJ whole genome shotgun (WGS) entry which is preliminary data.</text>
</comment>
<gene>
    <name evidence="1" type="ORF">EV214_10171</name>
</gene>
<dbReference type="OrthoDB" id="1955275at2"/>
<dbReference type="RefSeq" id="WP_132241547.1">
    <property type="nucleotide sequence ID" value="NZ_SLWV01000001.1"/>
</dbReference>
<proteinExistence type="predicted"/>
<sequence length="63" mass="7384">MKKSVGNYISKRNTDKFSEIDFHDFLDMVQSGLCDEEIANELGVHKGYVEKLKDEIKKDYDIR</sequence>
<protein>
    <submittedName>
        <fullName evidence="1">Uncharacterized protein</fullName>
    </submittedName>
</protein>
<accession>A0A4R2L6W2</accession>
<dbReference type="AlphaFoldDB" id="A0A4R2L6W2"/>